<dbReference type="AlphaFoldDB" id="A0A0A5G663"/>
<gene>
    <name evidence="2" type="ORF">N783_11775</name>
</gene>
<keyword evidence="1" id="KW-0732">Signal</keyword>
<dbReference type="OrthoDB" id="2510699at2"/>
<name>A0A0A5G663_9BACI</name>
<dbReference type="Proteomes" id="UP000030403">
    <property type="component" value="Unassembled WGS sequence"/>
</dbReference>
<keyword evidence="3" id="KW-1185">Reference proteome</keyword>
<dbReference type="Gene3D" id="2.60.40.1220">
    <property type="match status" value="1"/>
</dbReference>
<accession>A0A0A5G663</accession>
<protein>
    <recommendedName>
        <fullName evidence="4">SbsA Ig-like domain-containing protein</fullName>
    </recommendedName>
</protein>
<organism evidence="2 3">
    <name type="scientific">Pontibacillus marinus BH030004 = DSM 16465</name>
    <dbReference type="NCBI Taxonomy" id="1385511"/>
    <lineage>
        <taxon>Bacteria</taxon>
        <taxon>Bacillati</taxon>
        <taxon>Bacillota</taxon>
        <taxon>Bacilli</taxon>
        <taxon>Bacillales</taxon>
        <taxon>Bacillaceae</taxon>
        <taxon>Pontibacillus</taxon>
    </lineage>
</organism>
<proteinExistence type="predicted"/>
<dbReference type="STRING" id="1385511.GCA_000425225_00730"/>
<dbReference type="InterPro" id="IPR014755">
    <property type="entry name" value="Cu-Rt/internalin_Ig-like"/>
</dbReference>
<evidence type="ECO:0008006" key="4">
    <source>
        <dbReference type="Google" id="ProtNLM"/>
    </source>
</evidence>
<sequence>MRKNLIRTCFIFAILVITVSLIPEVEVMANVKDIDPEALCGENECELYAQYEGNVPDYNHTIQIYSYSENWDDKDKLKGIFQELLQNSYSEEIKFLDFIVLNDRVDTLDGYYHPVYKDRKLTNGNWIELLNMRRFDSDDIAQADKYLAGLIAHEYGHHVTYYYLDKKNDEYLTDNLRNLSYAKYRSHKNVTTNTKVDHMWRLNEIAAEDYVQLYGSEKALINKEYQENTFIPYPQHVPGLVKYFEDLTGMKAKHPTLEGKSEPINLEFIGGDPEKNEIYFKANRPINDSEHVYGQSINLSETHSSIKNVFQLFGSIDDITLSYDMDRNPIYQDTVYKFSYIVKDEKNRPTVFWENINMGELIQSFDSEEIIKKPEIDNIRIMRNISGTTLDIPLKHLDIKDELKYYFMVEYESGKTEKVFNLPIGIKNKHLDATRNTLKVLDSGEGKFNVTYKGFSKTFPYKVHSKAKELDTKYNIPVDKEWNVTFSQDIDFSTVNTNNVYVKDYEGSFIDLNTEVQNKRTLLIRPNSKYESKPHFLYIRNIKSTSGKTITPIVMRFNVVDGYHPNAKSVKDLSFLTEFNKDYTKQSVTDLLKVKPKRINHQGDGDYQITYNLDQLFGYSGKYGLGLSNFYHGDNLYSYTVSGFHEGTVNDIKKNYINHINEEFNTDNPKETDRYMTWDLEDRTLQLLVKRHSAQLVLAELNIELK</sequence>
<dbReference type="eggNOG" id="ENOG5032WHW">
    <property type="taxonomic scope" value="Bacteria"/>
</dbReference>
<comment type="caution">
    <text evidence="2">The sequence shown here is derived from an EMBL/GenBank/DDBJ whole genome shotgun (WGS) entry which is preliminary data.</text>
</comment>
<evidence type="ECO:0000313" key="3">
    <source>
        <dbReference type="Proteomes" id="UP000030403"/>
    </source>
</evidence>
<evidence type="ECO:0000256" key="1">
    <source>
        <dbReference type="ARBA" id="ARBA00022729"/>
    </source>
</evidence>
<reference evidence="2 3" key="1">
    <citation type="submission" date="2013-08" db="EMBL/GenBank/DDBJ databases">
        <authorList>
            <person name="Huang J."/>
            <person name="Wang G."/>
        </authorList>
    </citation>
    <scope>NUCLEOTIDE SEQUENCE [LARGE SCALE GENOMIC DNA]</scope>
    <source>
        <strain evidence="2 3">BH030004</strain>
    </source>
</reference>
<dbReference type="EMBL" id="AVPF01000029">
    <property type="protein sequence ID" value="KGX86668.1"/>
    <property type="molecule type" value="Genomic_DNA"/>
</dbReference>
<evidence type="ECO:0000313" key="2">
    <source>
        <dbReference type="EMBL" id="KGX86668.1"/>
    </source>
</evidence>
<dbReference type="RefSeq" id="WP_027445334.1">
    <property type="nucleotide sequence ID" value="NZ_AULJ01000008.1"/>
</dbReference>